<dbReference type="RefSeq" id="WP_390317626.1">
    <property type="nucleotide sequence ID" value="NZ_JBHSPB010000011.1"/>
</dbReference>
<organism evidence="1 2">
    <name type="scientific">Streptomyces gamaensis</name>
    <dbReference type="NCBI Taxonomy" id="1763542"/>
    <lineage>
        <taxon>Bacteria</taxon>
        <taxon>Bacillati</taxon>
        <taxon>Actinomycetota</taxon>
        <taxon>Actinomycetes</taxon>
        <taxon>Kitasatosporales</taxon>
        <taxon>Streptomycetaceae</taxon>
        <taxon>Streptomyces</taxon>
    </lineage>
</organism>
<evidence type="ECO:0000313" key="1">
    <source>
        <dbReference type="EMBL" id="MFC5722241.1"/>
    </source>
</evidence>
<comment type="caution">
    <text evidence="1">The sequence shown here is derived from an EMBL/GenBank/DDBJ whole genome shotgun (WGS) entry which is preliminary data.</text>
</comment>
<proteinExistence type="predicted"/>
<name>A0ABW0Z079_9ACTN</name>
<dbReference type="EMBL" id="JBHSPB010000011">
    <property type="protein sequence ID" value="MFC5722241.1"/>
    <property type="molecule type" value="Genomic_DNA"/>
</dbReference>
<reference evidence="2" key="1">
    <citation type="journal article" date="2019" name="Int. J. Syst. Evol. Microbiol.">
        <title>The Global Catalogue of Microorganisms (GCM) 10K type strain sequencing project: providing services to taxonomists for standard genome sequencing and annotation.</title>
        <authorList>
            <consortium name="The Broad Institute Genomics Platform"/>
            <consortium name="The Broad Institute Genome Sequencing Center for Infectious Disease"/>
            <person name="Wu L."/>
            <person name="Ma J."/>
        </authorList>
    </citation>
    <scope>NUCLEOTIDE SEQUENCE [LARGE SCALE GENOMIC DNA]</scope>
    <source>
        <strain evidence="2">CGMCC 4.7304</strain>
    </source>
</reference>
<gene>
    <name evidence="1" type="ORF">ACFP1Z_18925</name>
</gene>
<dbReference type="Proteomes" id="UP001596083">
    <property type="component" value="Unassembled WGS sequence"/>
</dbReference>
<protein>
    <submittedName>
        <fullName evidence="1">Uncharacterized protein</fullName>
    </submittedName>
</protein>
<keyword evidence="2" id="KW-1185">Reference proteome</keyword>
<evidence type="ECO:0000313" key="2">
    <source>
        <dbReference type="Proteomes" id="UP001596083"/>
    </source>
</evidence>
<sequence>MTGKDSDTVVGSVAGATVVAASVDTGRTVLKAHDAFVDQQSPFDRQARLNLRPEVATVTVDAYLDYVANQVIPWTDDETAALRDIATEINTLFASWSFTLPPEVRLVKTTGQEEGRAAYTRHVDTIVIPAGKVETLLMASPDSDPLFPARNTTSLRNILIHEFFHLISKNNQAQRDTLYRSIGYTRLDSPVQLPDVPWPDASSKTSMPALKITNPDTPLLDVRISLDVPKFPGEGPESGTVTRELLPVLLAKGPYEGGNFFQYLQWYFMAIEQSGDAWIPVLDAGGRPLMYLVPNDPDPKPAWWDQYLQKIGRNTDSELFHPDEVIAQNFVFSALLPTPELLAGIDRVLTK</sequence>
<accession>A0ABW0Z079</accession>